<dbReference type="AlphaFoldDB" id="A0AAD4QUY0"/>
<dbReference type="Proteomes" id="UP001201812">
    <property type="component" value="Unassembled WGS sequence"/>
</dbReference>
<feature type="compositionally biased region" description="Polar residues" evidence="1">
    <location>
        <begin position="140"/>
        <end position="155"/>
    </location>
</feature>
<evidence type="ECO:0000313" key="3">
    <source>
        <dbReference type="Proteomes" id="UP001201812"/>
    </source>
</evidence>
<dbReference type="EMBL" id="JAKKPZ010001015">
    <property type="protein sequence ID" value="KAI1691028.1"/>
    <property type="molecule type" value="Genomic_DNA"/>
</dbReference>
<sequence length="321" mass="35566">MTDEVSEIPSGSGSKETETVQQDETNADSKPQQRPRTRRGGLKKNRKKFILPYTEGQWNPVTGGRTESGPAYSQYILKNHPWWREEENSPEVMEKKPRQRLNVAKKFHIPSLYSLSMGNKVSQCNELNNTASLHKVPPKSQGTKVTDQDNSSWAEGFTDETSLSFWPYRTKLPLKGKNPEPSAGPSWITAQDTSSARTSNVPIISHGYAGFDDSSAAQCTTSAPINAQMFAVPAWPTPQVVANSAMTSNMPATSHAYADFGNASVDVNVQTPGYDPNGMPAPYSGPQYPQLSTENYAQYYETYQQQMWMAQYGEQFNQGGT</sequence>
<accession>A0AAD4QUY0</accession>
<comment type="caution">
    <text evidence="2">The sequence shown here is derived from an EMBL/GenBank/DDBJ whole genome shotgun (WGS) entry which is preliminary data.</text>
</comment>
<feature type="compositionally biased region" description="Polar residues" evidence="1">
    <location>
        <begin position="9"/>
        <end position="32"/>
    </location>
</feature>
<evidence type="ECO:0000256" key="1">
    <source>
        <dbReference type="SAM" id="MobiDB-lite"/>
    </source>
</evidence>
<keyword evidence="3" id="KW-1185">Reference proteome</keyword>
<gene>
    <name evidence="2" type="ORF">DdX_22150</name>
</gene>
<feature type="compositionally biased region" description="Basic residues" evidence="1">
    <location>
        <begin position="33"/>
        <end position="49"/>
    </location>
</feature>
<feature type="region of interest" description="Disordered" evidence="1">
    <location>
        <begin position="1"/>
        <end position="51"/>
    </location>
</feature>
<feature type="region of interest" description="Disordered" evidence="1">
    <location>
        <begin position="132"/>
        <end position="155"/>
    </location>
</feature>
<organism evidence="2 3">
    <name type="scientific">Ditylenchus destructor</name>
    <dbReference type="NCBI Taxonomy" id="166010"/>
    <lineage>
        <taxon>Eukaryota</taxon>
        <taxon>Metazoa</taxon>
        <taxon>Ecdysozoa</taxon>
        <taxon>Nematoda</taxon>
        <taxon>Chromadorea</taxon>
        <taxon>Rhabditida</taxon>
        <taxon>Tylenchina</taxon>
        <taxon>Tylenchomorpha</taxon>
        <taxon>Sphaerularioidea</taxon>
        <taxon>Anguinidae</taxon>
        <taxon>Anguininae</taxon>
        <taxon>Ditylenchus</taxon>
    </lineage>
</organism>
<proteinExistence type="predicted"/>
<evidence type="ECO:0000313" key="2">
    <source>
        <dbReference type="EMBL" id="KAI1691028.1"/>
    </source>
</evidence>
<name>A0AAD4QUY0_9BILA</name>
<reference evidence="2" key="1">
    <citation type="submission" date="2022-01" db="EMBL/GenBank/DDBJ databases">
        <title>Genome Sequence Resource for Two Populations of Ditylenchus destructor, the Migratory Endoparasitic Phytonematode.</title>
        <authorList>
            <person name="Zhang H."/>
            <person name="Lin R."/>
            <person name="Xie B."/>
        </authorList>
    </citation>
    <scope>NUCLEOTIDE SEQUENCE</scope>
    <source>
        <strain evidence="2">BazhouSP</strain>
    </source>
</reference>
<protein>
    <submittedName>
        <fullName evidence="2">Uncharacterized protein</fullName>
    </submittedName>
</protein>